<dbReference type="Pfam" id="PF10105">
    <property type="entry name" value="DUF2344"/>
    <property type="match status" value="1"/>
</dbReference>
<sequence>MTKFRTEITKGDEIRYVSHLDYASLMERAIRRAKLPVAYSEGFNPHMKISFASALAVGVTSAAEYMDVELKESVEENVFCDRLRQALPQGVKLLRAKMFEGKQKAMMAIVDLAEYNVKIPLIGDQTAICEAMQAYNLAQAVTYIRRTPKSCKEVEIKQYMQEAVQAAFVNEMIVFTMKTKITPAGSVKPGEILQVFKTQFSMPILEDEALIHRTGLYAGGQTPIDLV</sequence>
<reference evidence="2 3" key="1">
    <citation type="submission" date="2016-10" db="EMBL/GenBank/DDBJ databases">
        <authorList>
            <person name="de Groot N.N."/>
        </authorList>
    </citation>
    <scope>NUCLEOTIDE SEQUENCE [LARGE SCALE GENOMIC DNA]</scope>
    <source>
        <strain evidence="2 3">DSM 2179</strain>
    </source>
</reference>
<evidence type="ECO:0000313" key="2">
    <source>
        <dbReference type="EMBL" id="SEJ91113.1"/>
    </source>
</evidence>
<evidence type="ECO:0000313" key="3">
    <source>
        <dbReference type="Proteomes" id="UP000199662"/>
    </source>
</evidence>
<gene>
    <name evidence="2" type="ORF">SAMN05660742_12359</name>
</gene>
<dbReference type="EMBL" id="FNZK01000023">
    <property type="protein sequence ID" value="SEJ91113.1"/>
    <property type="molecule type" value="Genomic_DNA"/>
</dbReference>
<proteinExistence type="predicted"/>
<evidence type="ECO:0000259" key="1">
    <source>
        <dbReference type="Pfam" id="PF10105"/>
    </source>
</evidence>
<protein>
    <submittedName>
        <fullName evidence="2">Radical SAM-linked protein</fullName>
    </submittedName>
</protein>
<keyword evidence="3" id="KW-1185">Reference proteome</keyword>
<dbReference type="NCBIfam" id="TIGR03936">
    <property type="entry name" value="sam_1_link_chp"/>
    <property type="match status" value="1"/>
</dbReference>
<organism evidence="2 3">
    <name type="scientific">Propionispira arboris</name>
    <dbReference type="NCBI Taxonomy" id="84035"/>
    <lineage>
        <taxon>Bacteria</taxon>
        <taxon>Bacillati</taxon>
        <taxon>Bacillota</taxon>
        <taxon>Negativicutes</taxon>
        <taxon>Selenomonadales</taxon>
        <taxon>Selenomonadaceae</taxon>
        <taxon>Propionispira</taxon>
    </lineage>
</organism>
<accession>A0A1H7CMY4</accession>
<dbReference type="Proteomes" id="UP000199662">
    <property type="component" value="Unassembled WGS sequence"/>
</dbReference>
<dbReference type="AlphaFoldDB" id="A0A1H7CMY4"/>
<dbReference type="STRING" id="84035.SAMN05660742_12359"/>
<name>A0A1H7CMY4_9FIRM</name>
<feature type="domain" description="DUF2344" evidence="1">
    <location>
        <begin position="3"/>
        <end position="183"/>
    </location>
</feature>
<dbReference type="InterPro" id="IPR018768">
    <property type="entry name" value="DUF2344"/>
</dbReference>